<dbReference type="GO" id="GO:0000272">
    <property type="term" value="P:polysaccharide catabolic process"/>
    <property type="evidence" value="ECO:0007669"/>
    <property type="project" value="UniProtKB-KW"/>
</dbReference>
<dbReference type="AlphaFoldDB" id="A0A8H6SMY5"/>
<evidence type="ECO:0000256" key="3">
    <source>
        <dbReference type="ARBA" id="ARBA00023024"/>
    </source>
</evidence>
<dbReference type="InterPro" id="IPR050314">
    <property type="entry name" value="Glycosyl_Hydrlase_18"/>
</dbReference>
<evidence type="ECO:0000256" key="9">
    <source>
        <dbReference type="SAM" id="SignalP"/>
    </source>
</evidence>
<dbReference type="InterPro" id="IPR001579">
    <property type="entry name" value="Glyco_hydro_18_chit_AS"/>
</dbReference>
<keyword evidence="9" id="KW-0732">Signal</keyword>
<sequence>MYYPLLVVVPSFISLAIAGQIQQFKNKPSISSAWFTGWHAADIKPAFAVADVSWDKYTHLIYSFAETTSNVQTLDLSGSEPTILPVFVKTAHQNGVKAMISVGGWTGSRFFSTDIATAANRTAFVKTIIDFVQKYNLDGVNIDWEYPNNQGIGCNTINKQDSSHLLSFLKALRKDPVGATLVVSAAVVGPFIGSNGDPMSDVSAFAEVLDHVQVMNYDVNGPWSAAVGPNAPLNDTCAPDNFQSGSAVDFVSAWSQAGFPTSKIVLGVASYGHSFVVAEKDAFTDSKKTQLALYAPFNASVAPAGDAWDDAAGVDECGNFQSQGGVINFWGLIAQGYLNPDGTPKASVPYMYDTCTQTPFVYNTTTKVMISYDDARSFAAKGAWIKSAGLAGFAIWEAGGDPNDILLDSIRTAAGF</sequence>
<keyword evidence="5 7" id="KW-0326">Glycosidase</keyword>
<dbReference type="OrthoDB" id="73875at2759"/>
<evidence type="ECO:0000256" key="8">
    <source>
        <dbReference type="RuleBase" id="RU004453"/>
    </source>
</evidence>
<dbReference type="SMART" id="SM00636">
    <property type="entry name" value="Glyco_18"/>
    <property type="match status" value="1"/>
</dbReference>
<evidence type="ECO:0000256" key="6">
    <source>
        <dbReference type="ARBA" id="ARBA00023326"/>
    </source>
</evidence>
<organism evidence="11 12">
    <name type="scientific">Mycena indigotica</name>
    <dbReference type="NCBI Taxonomy" id="2126181"/>
    <lineage>
        <taxon>Eukaryota</taxon>
        <taxon>Fungi</taxon>
        <taxon>Dikarya</taxon>
        <taxon>Basidiomycota</taxon>
        <taxon>Agaricomycotina</taxon>
        <taxon>Agaricomycetes</taxon>
        <taxon>Agaricomycetidae</taxon>
        <taxon>Agaricales</taxon>
        <taxon>Marasmiineae</taxon>
        <taxon>Mycenaceae</taxon>
        <taxon>Mycena</taxon>
    </lineage>
</organism>
<dbReference type="GeneID" id="59346860"/>
<keyword evidence="3" id="KW-0146">Chitin degradation</keyword>
<keyword evidence="2 7" id="KW-0378">Hydrolase</keyword>
<dbReference type="GO" id="GO:0006032">
    <property type="term" value="P:chitin catabolic process"/>
    <property type="evidence" value="ECO:0007669"/>
    <property type="project" value="UniProtKB-KW"/>
</dbReference>
<proteinExistence type="inferred from homology"/>
<dbReference type="SUPFAM" id="SSF54556">
    <property type="entry name" value="Chitinase insertion domain"/>
    <property type="match status" value="1"/>
</dbReference>
<dbReference type="InterPro" id="IPR011583">
    <property type="entry name" value="Chitinase_II/V-like_cat"/>
</dbReference>
<dbReference type="GO" id="GO:0005576">
    <property type="term" value="C:extracellular region"/>
    <property type="evidence" value="ECO:0007669"/>
    <property type="project" value="TreeGrafter"/>
</dbReference>
<dbReference type="PANTHER" id="PTHR11177">
    <property type="entry name" value="CHITINASE"/>
    <property type="match status" value="1"/>
</dbReference>
<comment type="caution">
    <text evidence="11">The sequence shown here is derived from an EMBL/GenBank/DDBJ whole genome shotgun (WGS) entry which is preliminary data.</text>
</comment>
<evidence type="ECO:0000256" key="2">
    <source>
        <dbReference type="ARBA" id="ARBA00022801"/>
    </source>
</evidence>
<dbReference type="RefSeq" id="XP_037219988.1">
    <property type="nucleotide sequence ID" value="XM_037364344.1"/>
</dbReference>
<gene>
    <name evidence="11" type="ORF">MIND_00764900</name>
</gene>
<dbReference type="PROSITE" id="PS01095">
    <property type="entry name" value="GH18_1"/>
    <property type="match status" value="1"/>
</dbReference>
<dbReference type="Gene3D" id="3.10.50.10">
    <property type="match status" value="1"/>
</dbReference>
<evidence type="ECO:0000259" key="10">
    <source>
        <dbReference type="PROSITE" id="PS51910"/>
    </source>
</evidence>
<evidence type="ECO:0000256" key="7">
    <source>
        <dbReference type="RuleBase" id="RU000489"/>
    </source>
</evidence>
<dbReference type="GO" id="GO:0008061">
    <property type="term" value="F:chitin binding"/>
    <property type="evidence" value="ECO:0007669"/>
    <property type="project" value="InterPro"/>
</dbReference>
<dbReference type="Gene3D" id="3.20.20.80">
    <property type="entry name" value="Glycosidases"/>
    <property type="match status" value="1"/>
</dbReference>
<accession>A0A8H6SMY5</accession>
<protein>
    <submittedName>
        <fullName evidence="11">Glycoside hydrolase family 18 protein</fullName>
    </submittedName>
</protein>
<dbReference type="GO" id="GO:0008843">
    <property type="term" value="F:endochitinase activity"/>
    <property type="evidence" value="ECO:0007669"/>
    <property type="project" value="UniProtKB-EC"/>
</dbReference>
<evidence type="ECO:0000256" key="4">
    <source>
        <dbReference type="ARBA" id="ARBA00023277"/>
    </source>
</evidence>
<keyword evidence="12" id="KW-1185">Reference proteome</keyword>
<dbReference type="PROSITE" id="PS51910">
    <property type="entry name" value="GH18_2"/>
    <property type="match status" value="1"/>
</dbReference>
<dbReference type="Proteomes" id="UP000636479">
    <property type="component" value="Unassembled WGS sequence"/>
</dbReference>
<dbReference type="InterPro" id="IPR001223">
    <property type="entry name" value="Glyco_hydro18_cat"/>
</dbReference>
<feature type="domain" description="GH18" evidence="10">
    <location>
        <begin position="29"/>
        <end position="416"/>
    </location>
</feature>
<evidence type="ECO:0000256" key="5">
    <source>
        <dbReference type="ARBA" id="ARBA00023295"/>
    </source>
</evidence>
<dbReference type="InterPro" id="IPR029070">
    <property type="entry name" value="Chitinase_insertion_sf"/>
</dbReference>
<feature type="chain" id="PRO_5034705560" evidence="9">
    <location>
        <begin position="19"/>
        <end position="416"/>
    </location>
</feature>
<evidence type="ECO:0000313" key="11">
    <source>
        <dbReference type="EMBL" id="KAF7301988.1"/>
    </source>
</evidence>
<dbReference type="PANTHER" id="PTHR11177:SF392">
    <property type="entry name" value="HAP41P"/>
    <property type="match status" value="1"/>
</dbReference>
<keyword evidence="6" id="KW-0624">Polysaccharide degradation</keyword>
<keyword evidence="4" id="KW-0119">Carbohydrate metabolism</keyword>
<name>A0A8H6SMY5_9AGAR</name>
<comment type="catalytic activity">
    <reaction evidence="1">
        <text>Random endo-hydrolysis of N-acetyl-beta-D-glucosaminide (1-&gt;4)-beta-linkages in chitin and chitodextrins.</text>
        <dbReference type="EC" id="3.2.1.14"/>
    </reaction>
</comment>
<dbReference type="EMBL" id="JACAZF010000006">
    <property type="protein sequence ID" value="KAF7301988.1"/>
    <property type="molecule type" value="Genomic_DNA"/>
</dbReference>
<dbReference type="Pfam" id="PF00704">
    <property type="entry name" value="Glyco_hydro_18"/>
    <property type="match status" value="1"/>
</dbReference>
<feature type="signal peptide" evidence="9">
    <location>
        <begin position="1"/>
        <end position="18"/>
    </location>
</feature>
<evidence type="ECO:0000313" key="12">
    <source>
        <dbReference type="Proteomes" id="UP000636479"/>
    </source>
</evidence>
<evidence type="ECO:0000256" key="1">
    <source>
        <dbReference type="ARBA" id="ARBA00000822"/>
    </source>
</evidence>
<comment type="similarity">
    <text evidence="8">Belongs to the glycosyl hydrolase 18 family.</text>
</comment>
<dbReference type="InterPro" id="IPR017853">
    <property type="entry name" value="GH"/>
</dbReference>
<reference evidence="11" key="1">
    <citation type="submission" date="2020-05" db="EMBL/GenBank/DDBJ databases">
        <title>Mycena genomes resolve the evolution of fungal bioluminescence.</title>
        <authorList>
            <person name="Tsai I.J."/>
        </authorList>
    </citation>
    <scope>NUCLEOTIDE SEQUENCE</scope>
    <source>
        <strain evidence="11">171206Taipei</strain>
    </source>
</reference>
<dbReference type="SUPFAM" id="SSF51445">
    <property type="entry name" value="(Trans)glycosidases"/>
    <property type="match status" value="1"/>
</dbReference>